<feature type="signal peptide" evidence="1">
    <location>
        <begin position="1"/>
        <end position="34"/>
    </location>
</feature>
<accession>A0A3D3R432</accession>
<proteinExistence type="predicted"/>
<sequence length="344" mass="38277">MNKSNLHTKEPAMKSASPLYAVCLLLLSTTLLSAAEPVQLKLESVQKIWDKDPHNAFTGLTRFKDQWFCVFRTGKAHVSPDGSLQVLSSKDGKTWKPVARISSETSDLRDAKISVTPEGQLMLSGAAALPQPNPVKHQSMNWFSDDGTHWSKGYKIGDPSVWLWGMKWHNGDVYSIGYHTGKEGPRFTRLYKSSDGKDYETVVDKLFDTGYTNESSLVFTKDDTCYCLLRRDAKGANTGLLGVSRPPYTDWEWKDLGVRIGGPDLFQLPDGRFLATVRLYSPKAHTSICQIDVKTGKLTELLGLPSGGDTSYANMVLHDGLLNVSYYSSHEGKTSIYYAKVSYK</sequence>
<dbReference type="Proteomes" id="UP000263642">
    <property type="component" value="Unassembled WGS sequence"/>
</dbReference>
<dbReference type="SUPFAM" id="SSF75005">
    <property type="entry name" value="Arabinanase/levansucrase/invertase"/>
    <property type="match status" value="1"/>
</dbReference>
<feature type="chain" id="PRO_5017645584" description="Exo-alpha-sialidase" evidence="1">
    <location>
        <begin position="35"/>
        <end position="344"/>
    </location>
</feature>
<gene>
    <name evidence="2" type="ORF">DIT97_07270</name>
</gene>
<dbReference type="CDD" id="cd15482">
    <property type="entry name" value="Sialidase_non-viral"/>
    <property type="match status" value="1"/>
</dbReference>
<evidence type="ECO:0000313" key="3">
    <source>
        <dbReference type="Proteomes" id="UP000263642"/>
    </source>
</evidence>
<organism evidence="2 3">
    <name type="scientific">Gimesia maris</name>
    <dbReference type="NCBI Taxonomy" id="122"/>
    <lineage>
        <taxon>Bacteria</taxon>
        <taxon>Pseudomonadati</taxon>
        <taxon>Planctomycetota</taxon>
        <taxon>Planctomycetia</taxon>
        <taxon>Planctomycetales</taxon>
        <taxon>Planctomycetaceae</taxon>
        <taxon>Gimesia</taxon>
    </lineage>
</organism>
<dbReference type="EMBL" id="DQAY01000045">
    <property type="protein sequence ID" value="HCO22852.1"/>
    <property type="molecule type" value="Genomic_DNA"/>
</dbReference>
<evidence type="ECO:0000313" key="2">
    <source>
        <dbReference type="EMBL" id="HCO22852.1"/>
    </source>
</evidence>
<evidence type="ECO:0000256" key="1">
    <source>
        <dbReference type="SAM" id="SignalP"/>
    </source>
</evidence>
<dbReference type="InterPro" id="IPR023296">
    <property type="entry name" value="Glyco_hydro_beta-prop_sf"/>
</dbReference>
<comment type="caution">
    <text evidence="2">The sequence shown here is derived from an EMBL/GenBank/DDBJ whole genome shotgun (WGS) entry which is preliminary data.</text>
</comment>
<protein>
    <recommendedName>
        <fullName evidence="4">Exo-alpha-sialidase</fullName>
    </recommendedName>
</protein>
<dbReference type="Gene3D" id="2.120.10.10">
    <property type="match status" value="1"/>
</dbReference>
<keyword evidence="1" id="KW-0732">Signal</keyword>
<name>A0A3D3R432_9PLAN</name>
<evidence type="ECO:0008006" key="4">
    <source>
        <dbReference type="Google" id="ProtNLM"/>
    </source>
</evidence>
<reference evidence="2 3" key="1">
    <citation type="journal article" date="2018" name="Nat. Biotechnol.">
        <title>A standardized bacterial taxonomy based on genome phylogeny substantially revises the tree of life.</title>
        <authorList>
            <person name="Parks D.H."/>
            <person name="Chuvochina M."/>
            <person name="Waite D.W."/>
            <person name="Rinke C."/>
            <person name="Skarshewski A."/>
            <person name="Chaumeil P.A."/>
            <person name="Hugenholtz P."/>
        </authorList>
    </citation>
    <scope>NUCLEOTIDE SEQUENCE [LARGE SCALE GENOMIC DNA]</scope>
    <source>
        <strain evidence="2">UBA9375</strain>
    </source>
</reference>
<dbReference type="AlphaFoldDB" id="A0A3D3R432"/>